<evidence type="ECO:0000256" key="4">
    <source>
        <dbReference type="PROSITE-ProRule" id="PRU00470"/>
    </source>
</evidence>
<keyword evidence="1" id="KW-0479">Metal-binding</keyword>
<name>A0ABD2YEG3_9GENT</name>
<accession>A0ABD2YEG3</accession>
<evidence type="ECO:0000256" key="1">
    <source>
        <dbReference type="ARBA" id="ARBA00022723"/>
    </source>
</evidence>
<dbReference type="Gene3D" id="4.10.1100.10">
    <property type="entry name" value="Transcription factor, SBP-box domain"/>
    <property type="match status" value="1"/>
</dbReference>
<reference evidence="7 8" key="1">
    <citation type="submission" date="2024-11" db="EMBL/GenBank/DDBJ databases">
        <title>A near-complete genome assembly of Cinchona calisaya.</title>
        <authorList>
            <person name="Lian D.C."/>
            <person name="Zhao X.W."/>
            <person name="Wei L."/>
        </authorList>
    </citation>
    <scope>NUCLEOTIDE SEQUENCE [LARGE SCALE GENOMIC DNA]</scope>
    <source>
        <tissue evidence="7">Nenye</tissue>
    </source>
</reference>
<keyword evidence="2 4" id="KW-0863">Zinc-finger</keyword>
<protein>
    <recommendedName>
        <fullName evidence="6">SBP-type domain-containing protein</fullName>
    </recommendedName>
</protein>
<dbReference type="InterPro" id="IPR044817">
    <property type="entry name" value="SBP-like"/>
</dbReference>
<evidence type="ECO:0000313" key="7">
    <source>
        <dbReference type="EMBL" id="KAL3505806.1"/>
    </source>
</evidence>
<dbReference type="SUPFAM" id="SSF103612">
    <property type="entry name" value="SBT domain"/>
    <property type="match status" value="1"/>
</dbReference>
<evidence type="ECO:0000256" key="5">
    <source>
        <dbReference type="SAM" id="MobiDB-lite"/>
    </source>
</evidence>
<keyword evidence="3" id="KW-0862">Zinc</keyword>
<dbReference type="InterPro" id="IPR036893">
    <property type="entry name" value="SBP_sf"/>
</dbReference>
<dbReference type="AlphaFoldDB" id="A0ABD2YEG3"/>
<organism evidence="7 8">
    <name type="scientific">Cinchona calisaya</name>
    <dbReference type="NCBI Taxonomy" id="153742"/>
    <lineage>
        <taxon>Eukaryota</taxon>
        <taxon>Viridiplantae</taxon>
        <taxon>Streptophyta</taxon>
        <taxon>Embryophyta</taxon>
        <taxon>Tracheophyta</taxon>
        <taxon>Spermatophyta</taxon>
        <taxon>Magnoliopsida</taxon>
        <taxon>eudicotyledons</taxon>
        <taxon>Gunneridae</taxon>
        <taxon>Pentapetalae</taxon>
        <taxon>asterids</taxon>
        <taxon>lamiids</taxon>
        <taxon>Gentianales</taxon>
        <taxon>Rubiaceae</taxon>
        <taxon>Cinchonoideae</taxon>
        <taxon>Cinchoneae</taxon>
        <taxon>Cinchona</taxon>
    </lineage>
</organism>
<feature type="region of interest" description="Disordered" evidence="5">
    <location>
        <begin position="283"/>
        <end position="302"/>
    </location>
</feature>
<dbReference type="Pfam" id="PF26102">
    <property type="entry name" value="Ig_SPL7"/>
    <property type="match status" value="1"/>
</dbReference>
<evidence type="ECO:0000256" key="3">
    <source>
        <dbReference type="ARBA" id="ARBA00022833"/>
    </source>
</evidence>
<sequence>MDNSTPPPPQPQSHPIPPEMSIPSTISSILEDPTNSSSIINWSEFIDFNLDLEHFDSTPFNADQQHETTTSVYPSEDLGRVRKRDPRLVCSNFLSGRVPCACPELDEKLEQEEQVALGRPGKKRSRTVRAPAGSTARCQVPGCEADISELKGYHKRHRVCLPCANASDVVLDGESKRYCQQCGKFHVLSDFDEGKRSCRRKLERHNNRRRRKPTDGKGIIEKEDEQTAVAEDASFEDDTGKDSTCLSSENAEKETFLEYEGQVSTLRLAHDSQNIQNNGIATFATSDGTQVEGEKENPKYSHSPSYCDNKSVFSSVCPTGRISFKLYDWNPAEFPRRLRHQIFQWLASMPVELEGYIRPGCTILTVFISMPNFMWVKLSEEPAEYLHNLVVSPGSSLSGRDTFFVYLNNMIFRVIKGGNSIFKVKVKDRAPKLHYVHPTCFEAGQPMEFVACGSNLLQPKLRFLVSFLGKYLAHDFYVSSSCGKTEGDAGSLNHQLLKISVPHTEPDLFGPAFVEVENESGLSNFIPVLIADKEICAEMKIMQRRFDAFLCTKGQQLSASSSCEFCVSRHSEFSELIMDVAWSLKKPVLETMQLPTSSQIKKINNLLNFLIQNESTAILDRVVYYVKALIDDSTFAADISDADMELLWMNLDKARDVLYQKLQVKGHPVKYSRQFVLGGSSFCRSSLDHMPSASSNQGMEVVDKPKLEAKVGLASLEGGTTVPLLTGEVVMHVNDSEGKSCSPSLAKTFFTSQHLICAVTAATVCFGLCTVVFHPEKVGEIATTIQKCLLENS</sequence>
<feature type="region of interest" description="Disordered" evidence="5">
    <location>
        <begin position="204"/>
        <end position="246"/>
    </location>
</feature>
<dbReference type="PANTHER" id="PTHR31251:SF108">
    <property type="entry name" value="SQUAMOSA PROMOTER-BINDING-LIKE PROTEIN 7"/>
    <property type="match status" value="1"/>
</dbReference>
<evidence type="ECO:0000313" key="8">
    <source>
        <dbReference type="Proteomes" id="UP001630127"/>
    </source>
</evidence>
<dbReference type="GO" id="GO:0008270">
    <property type="term" value="F:zinc ion binding"/>
    <property type="evidence" value="ECO:0007669"/>
    <property type="project" value="UniProtKB-KW"/>
</dbReference>
<proteinExistence type="predicted"/>
<dbReference type="Proteomes" id="UP001630127">
    <property type="component" value="Unassembled WGS sequence"/>
</dbReference>
<gene>
    <name evidence="7" type="ORF">ACH5RR_031188</name>
</gene>
<dbReference type="PANTHER" id="PTHR31251">
    <property type="entry name" value="SQUAMOSA PROMOTER-BINDING-LIKE PROTEIN 4"/>
    <property type="match status" value="1"/>
</dbReference>
<feature type="compositionally biased region" description="Pro residues" evidence="5">
    <location>
        <begin position="1"/>
        <end position="20"/>
    </location>
</feature>
<keyword evidence="8" id="KW-1185">Reference proteome</keyword>
<feature type="domain" description="SBP-type" evidence="6">
    <location>
        <begin position="135"/>
        <end position="212"/>
    </location>
</feature>
<evidence type="ECO:0000256" key="2">
    <source>
        <dbReference type="ARBA" id="ARBA00022771"/>
    </source>
</evidence>
<dbReference type="EMBL" id="JBJUIK010000013">
    <property type="protein sequence ID" value="KAL3505806.1"/>
    <property type="molecule type" value="Genomic_DNA"/>
</dbReference>
<comment type="caution">
    <text evidence="7">The sequence shown here is derived from an EMBL/GenBank/DDBJ whole genome shotgun (WGS) entry which is preliminary data.</text>
</comment>
<feature type="region of interest" description="Disordered" evidence="5">
    <location>
        <begin position="1"/>
        <end position="24"/>
    </location>
</feature>
<dbReference type="PROSITE" id="PS51141">
    <property type="entry name" value="ZF_SBP"/>
    <property type="match status" value="1"/>
</dbReference>
<dbReference type="Pfam" id="PF03110">
    <property type="entry name" value="SBP"/>
    <property type="match status" value="1"/>
</dbReference>
<evidence type="ECO:0000259" key="6">
    <source>
        <dbReference type="PROSITE" id="PS51141"/>
    </source>
</evidence>
<dbReference type="InterPro" id="IPR004333">
    <property type="entry name" value="SBP_dom"/>
</dbReference>